<proteinExistence type="predicted"/>
<evidence type="ECO:0000256" key="3">
    <source>
        <dbReference type="ARBA" id="ARBA00022676"/>
    </source>
</evidence>
<gene>
    <name evidence="8" type="ORF">UFOPK1392_00309</name>
    <name evidence="9" type="ORF">UFOPK3733_00130</name>
</gene>
<feature type="transmembrane region" description="Helical" evidence="6">
    <location>
        <begin position="304"/>
        <end position="328"/>
    </location>
</feature>
<keyword evidence="6" id="KW-1133">Transmembrane helix</keyword>
<dbReference type="SUPFAM" id="SSF53448">
    <property type="entry name" value="Nucleotide-diphospho-sugar transferases"/>
    <property type="match status" value="1"/>
</dbReference>
<feature type="transmembrane region" description="Helical" evidence="6">
    <location>
        <begin position="274"/>
        <end position="292"/>
    </location>
</feature>
<keyword evidence="5 6" id="KW-0472">Membrane</keyword>
<sequence length="852" mass="92823">MSTADGIKLSVVVPIFNTRQTLRSCVEALLVAAGPDDQIILADDGSTDGAIDELTTILDNRVIRVASARNIGRGPIRNLGARAATREVLVFIDADVVVAPEALALIRRAFAVGQDRSALFGSYSSEPTPTGVVSNYRNLLHHFTHQHAGRQAGHFWTGIGAVRREVFVSLGGFDESHSGRELEDVEFGYRLVDAGYQIEVFPDIQGQHLKRYSVRSMVMTDLRHRAVPWSHMMLDRGFRPDRFATSRANAISAAAALLMMVALASAALDRVAAHLPLLAAGFFAFIFLLVNLRLTRLFLRVRGLGFTLVALPLHVVHSLTAIAGFLIACVQRTLSGNSAPDRSTLVSASAIDGRRRLTWHAPDRRMRWIIAAWVTWVVVAVFLVVNHEPWRDELQAWAIVRSAANPLQVLERLRGEGHPPLWYLILWPLAKISPSIVWLKVASLTVGASSAWLILRNLPVSFGARVLLAFGYFPLFELTAISRSYGLVLLLVLLTMGFAERRHAPNWVLGLLILLLLGTHALAIPIAVGLAIALWGGRLFASPFWARSSRGALGVCAGLGAAAIIYTAWSSNVGLESPLAQTFRARVGNVLLMPMKAAVPMPRPVGQFWGTFVVPDKSYIGFAVAVVLLIFVRRSRSARTFWVLSLVGVSLLVLATDRIIAPRFISVLWVAGLAAVWFASGDRRAIPYEHRSRFPLLAKAAIAVVLLGSLGGGLWATAVDIREPFSGARRAAELLATQIHGPAVVLCVVDAPQCSSVAIRLDVPAYMRAEGEPFTYVVWSQPNWSVLPSDRVRQQARKLERRTGAQVLIVSSIENIPAGCGSEQQQIVTPSIIGGRDSENFVVCSARDLAGE</sequence>
<feature type="transmembrane region" description="Helical" evidence="6">
    <location>
        <begin position="608"/>
        <end position="632"/>
    </location>
</feature>
<dbReference type="GO" id="GO:0016757">
    <property type="term" value="F:glycosyltransferase activity"/>
    <property type="evidence" value="ECO:0007669"/>
    <property type="project" value="UniProtKB-KW"/>
</dbReference>
<feature type="transmembrane region" description="Helical" evidence="6">
    <location>
        <begin position="451"/>
        <end position="473"/>
    </location>
</feature>
<feature type="transmembrane region" description="Helical" evidence="6">
    <location>
        <begin position="700"/>
        <end position="718"/>
    </location>
</feature>
<protein>
    <submittedName>
        <fullName evidence="9">Unannotated protein</fullName>
    </submittedName>
</protein>
<dbReference type="AlphaFoldDB" id="A0A6J7HX63"/>
<feature type="transmembrane region" description="Helical" evidence="6">
    <location>
        <begin position="366"/>
        <end position="385"/>
    </location>
</feature>
<accession>A0A6J7HX63</accession>
<evidence type="ECO:0000256" key="2">
    <source>
        <dbReference type="ARBA" id="ARBA00022475"/>
    </source>
</evidence>
<evidence type="ECO:0000259" key="7">
    <source>
        <dbReference type="Pfam" id="PF00535"/>
    </source>
</evidence>
<feature type="transmembrane region" description="Helical" evidence="6">
    <location>
        <begin position="511"/>
        <end position="537"/>
    </location>
</feature>
<feature type="domain" description="Glycosyltransferase 2-like" evidence="7">
    <location>
        <begin position="10"/>
        <end position="167"/>
    </location>
</feature>
<name>A0A6J7HX63_9ZZZZ</name>
<comment type="subcellular location">
    <subcellularLocation>
        <location evidence="1">Cell membrane</location>
    </subcellularLocation>
</comment>
<evidence type="ECO:0000313" key="8">
    <source>
        <dbReference type="EMBL" id="CAB4322574.1"/>
    </source>
</evidence>
<keyword evidence="2" id="KW-1003">Cell membrane</keyword>
<keyword evidence="4" id="KW-0808">Transferase</keyword>
<reference evidence="9" key="1">
    <citation type="submission" date="2020-05" db="EMBL/GenBank/DDBJ databases">
        <authorList>
            <person name="Chiriac C."/>
            <person name="Salcher M."/>
            <person name="Ghai R."/>
            <person name="Kavagutti S V."/>
        </authorList>
    </citation>
    <scope>NUCLEOTIDE SEQUENCE</scope>
</reference>
<feature type="transmembrane region" description="Helical" evidence="6">
    <location>
        <begin position="421"/>
        <end position="439"/>
    </location>
</feature>
<feature type="transmembrane region" description="Helical" evidence="6">
    <location>
        <begin position="639"/>
        <end position="655"/>
    </location>
</feature>
<dbReference type="InterPro" id="IPR001173">
    <property type="entry name" value="Glyco_trans_2-like"/>
</dbReference>
<keyword evidence="3" id="KW-0328">Glycosyltransferase</keyword>
<feature type="transmembrane region" description="Helical" evidence="6">
    <location>
        <begin position="248"/>
        <end position="268"/>
    </location>
</feature>
<dbReference type="Gene3D" id="3.90.550.10">
    <property type="entry name" value="Spore Coat Polysaccharide Biosynthesis Protein SpsA, Chain A"/>
    <property type="match status" value="1"/>
</dbReference>
<feature type="transmembrane region" description="Helical" evidence="6">
    <location>
        <begin position="661"/>
        <end position="679"/>
    </location>
</feature>
<evidence type="ECO:0000313" key="9">
    <source>
        <dbReference type="EMBL" id="CAB4922035.1"/>
    </source>
</evidence>
<evidence type="ECO:0000256" key="6">
    <source>
        <dbReference type="SAM" id="Phobius"/>
    </source>
</evidence>
<dbReference type="PANTHER" id="PTHR43646">
    <property type="entry name" value="GLYCOSYLTRANSFERASE"/>
    <property type="match status" value="1"/>
</dbReference>
<dbReference type="EMBL" id="CAEMXZ010000008">
    <property type="protein sequence ID" value="CAB4322574.1"/>
    <property type="molecule type" value="Genomic_DNA"/>
</dbReference>
<organism evidence="9">
    <name type="scientific">freshwater metagenome</name>
    <dbReference type="NCBI Taxonomy" id="449393"/>
    <lineage>
        <taxon>unclassified sequences</taxon>
        <taxon>metagenomes</taxon>
        <taxon>ecological metagenomes</taxon>
    </lineage>
</organism>
<feature type="transmembrane region" description="Helical" evidence="6">
    <location>
        <begin position="480"/>
        <end position="499"/>
    </location>
</feature>
<dbReference type="GO" id="GO:0005886">
    <property type="term" value="C:plasma membrane"/>
    <property type="evidence" value="ECO:0007669"/>
    <property type="project" value="UniProtKB-SubCell"/>
</dbReference>
<evidence type="ECO:0000256" key="1">
    <source>
        <dbReference type="ARBA" id="ARBA00004236"/>
    </source>
</evidence>
<feature type="transmembrane region" description="Helical" evidence="6">
    <location>
        <begin position="549"/>
        <end position="569"/>
    </location>
</feature>
<keyword evidence="6" id="KW-0812">Transmembrane</keyword>
<dbReference type="PANTHER" id="PTHR43646:SF2">
    <property type="entry name" value="GLYCOSYLTRANSFERASE 2-LIKE DOMAIN-CONTAINING PROTEIN"/>
    <property type="match status" value="1"/>
</dbReference>
<dbReference type="EMBL" id="CAFBNC010000003">
    <property type="protein sequence ID" value="CAB4922035.1"/>
    <property type="molecule type" value="Genomic_DNA"/>
</dbReference>
<dbReference type="Pfam" id="PF00535">
    <property type="entry name" value="Glycos_transf_2"/>
    <property type="match status" value="1"/>
</dbReference>
<evidence type="ECO:0000256" key="4">
    <source>
        <dbReference type="ARBA" id="ARBA00022679"/>
    </source>
</evidence>
<evidence type="ECO:0000256" key="5">
    <source>
        <dbReference type="ARBA" id="ARBA00023136"/>
    </source>
</evidence>
<dbReference type="InterPro" id="IPR029044">
    <property type="entry name" value="Nucleotide-diphossugar_trans"/>
</dbReference>